<accession>A0A0T6BTW9</accession>
<keyword evidence="1" id="KW-0732">Signal</keyword>
<feature type="chain" id="PRO_5013467986" evidence="1">
    <location>
        <begin position="26"/>
        <end position="100"/>
    </location>
</feature>
<dbReference type="AlphaFoldDB" id="A0A0T6BTW9"/>
<sequence>MKLTKVLTGTTLAFGLLVSAAPVFATSHTSEPIAHPAAKYINCPSDLPNSFKNSNKSSKCVKSSSGVFSNVFTDSDGTWYFKGKFYSDVFKTYVGFYEGN</sequence>
<dbReference type="RefSeq" id="WP_057957440.1">
    <property type="nucleotide sequence ID" value="NZ_CP023481.1"/>
</dbReference>
<keyword evidence="6" id="KW-1185">Reference proteome</keyword>
<feature type="signal peptide" evidence="1">
    <location>
        <begin position="1"/>
        <end position="25"/>
    </location>
</feature>
<evidence type="ECO:0000313" key="6">
    <source>
        <dbReference type="Proteomes" id="UP001341297"/>
    </source>
</evidence>
<evidence type="ECO:0000256" key="1">
    <source>
        <dbReference type="SAM" id="SignalP"/>
    </source>
</evidence>
<evidence type="ECO:0000313" key="4">
    <source>
        <dbReference type="EMBL" id="MEC0484851.1"/>
    </source>
</evidence>
<dbReference type="Proteomes" id="UP001341297">
    <property type="component" value="Unassembled WGS sequence"/>
</dbReference>
<reference evidence="3 5" key="1">
    <citation type="journal article" date="2015" name="Int. J. Syst. Evol. Microbiol.">
        <title>Bacillus glycinifermentans sp. nov., isolated from fermented soybean paste.</title>
        <authorList>
            <person name="Kim S.J."/>
            <person name="Dunlap C.A."/>
            <person name="Kwon S.W."/>
            <person name="Rooney A.P."/>
        </authorList>
    </citation>
    <scope>NUCLEOTIDE SEQUENCE [LARGE SCALE GENOMIC DNA]</scope>
    <source>
        <strain evidence="3 5">GO-13</strain>
    </source>
</reference>
<organism evidence="3 5">
    <name type="scientific">Bacillus glycinifermentans</name>
    <dbReference type="NCBI Taxonomy" id="1664069"/>
    <lineage>
        <taxon>Bacteria</taxon>
        <taxon>Bacillati</taxon>
        <taxon>Bacillota</taxon>
        <taxon>Bacilli</taxon>
        <taxon>Bacillales</taxon>
        <taxon>Bacillaceae</taxon>
        <taxon>Bacillus</taxon>
    </lineage>
</organism>
<evidence type="ECO:0000313" key="5">
    <source>
        <dbReference type="Proteomes" id="UP000036168"/>
    </source>
</evidence>
<gene>
    <name evidence="3" type="ORF">AB447_211145</name>
    <name evidence="4" type="ORF">P8828_08300</name>
</gene>
<dbReference type="Proteomes" id="UP000036168">
    <property type="component" value="Unassembled WGS sequence"/>
</dbReference>
<dbReference type="EMBL" id="JARRTL010000008">
    <property type="protein sequence ID" value="MEC0484851.1"/>
    <property type="molecule type" value="Genomic_DNA"/>
</dbReference>
<reference evidence="4 6" key="3">
    <citation type="submission" date="2023-03" db="EMBL/GenBank/DDBJ databases">
        <title>Agriculturally important microbes genome sequencing.</title>
        <authorList>
            <person name="Dunlap C."/>
        </authorList>
    </citation>
    <scope>NUCLEOTIDE SEQUENCE [LARGE SCALE GENOMIC DNA]</scope>
    <source>
        <strain evidence="4 6">CBP-3203</strain>
    </source>
</reference>
<reference evidence="3" key="2">
    <citation type="submission" date="2015-10" db="EMBL/GenBank/DDBJ databases">
        <authorList>
            <person name="Gilbert D.G."/>
        </authorList>
    </citation>
    <scope>NUCLEOTIDE SEQUENCE</scope>
    <source>
        <strain evidence="3">GO-13</strain>
    </source>
</reference>
<name>A0A0T6BTW9_9BACI</name>
<evidence type="ECO:0000259" key="2">
    <source>
        <dbReference type="Pfam" id="PF12197"/>
    </source>
</evidence>
<dbReference type="InterPro" id="IPR020976">
    <property type="entry name" value="Antimicrobial_lci"/>
</dbReference>
<protein>
    <submittedName>
        <fullName evidence="3">LCI cystabiotic</fullName>
    </submittedName>
    <submittedName>
        <fullName evidence="4">LCI family antimicrobial peptide</fullName>
    </submittedName>
</protein>
<evidence type="ECO:0000313" key="3">
    <source>
        <dbReference type="EMBL" id="KRT95074.1"/>
    </source>
</evidence>
<dbReference type="Pfam" id="PF12197">
    <property type="entry name" value="lci"/>
    <property type="match status" value="1"/>
</dbReference>
<comment type="caution">
    <text evidence="3">The sequence shown here is derived from an EMBL/GenBank/DDBJ whole genome shotgun (WGS) entry which is preliminary data.</text>
</comment>
<proteinExistence type="predicted"/>
<dbReference type="EMBL" id="LECW02000004">
    <property type="protein sequence ID" value="KRT95074.1"/>
    <property type="molecule type" value="Genomic_DNA"/>
</dbReference>
<feature type="domain" description="LCI fold" evidence="2">
    <location>
        <begin position="57"/>
        <end position="99"/>
    </location>
</feature>